<name>A0A023DES3_9BACL</name>
<keyword evidence="3" id="KW-0067">ATP-binding</keyword>
<dbReference type="SUPFAM" id="SSF52540">
    <property type="entry name" value="P-loop containing nucleoside triphosphate hydrolases"/>
    <property type="match status" value="1"/>
</dbReference>
<dbReference type="PANTHER" id="PTHR30258">
    <property type="entry name" value="TYPE II SECRETION SYSTEM PROTEIN GSPE-RELATED"/>
    <property type="match status" value="1"/>
</dbReference>
<dbReference type="CDD" id="cd01129">
    <property type="entry name" value="PulE-GspE-like"/>
    <property type="match status" value="1"/>
</dbReference>
<evidence type="ECO:0000313" key="6">
    <source>
        <dbReference type="Proteomes" id="UP000023561"/>
    </source>
</evidence>
<comment type="caution">
    <text evidence="5">The sequence shown here is derived from an EMBL/GenBank/DDBJ whole genome shotgun (WGS) entry which is preliminary data.</text>
</comment>
<dbReference type="PANTHER" id="PTHR30258:SF2">
    <property type="entry name" value="COMG OPERON PROTEIN 1"/>
    <property type="match status" value="1"/>
</dbReference>
<organism evidence="5 6">
    <name type="scientific">Parageobacillus caldoxylosilyticus NBRC 107762</name>
    <dbReference type="NCBI Taxonomy" id="1220594"/>
    <lineage>
        <taxon>Bacteria</taxon>
        <taxon>Bacillati</taxon>
        <taxon>Bacillota</taxon>
        <taxon>Bacilli</taxon>
        <taxon>Bacillales</taxon>
        <taxon>Anoxybacillaceae</taxon>
        <taxon>Saccharococcus</taxon>
    </lineage>
</organism>
<dbReference type="OrthoDB" id="9808272at2"/>
<reference evidence="5 6" key="1">
    <citation type="submission" date="2014-04" db="EMBL/GenBank/DDBJ databases">
        <title>Whole genome shotgun sequence of Geobacillus caldoxylosilyticus NBRC 107762.</title>
        <authorList>
            <person name="Hosoyama A."/>
            <person name="Hosoyama Y."/>
            <person name="Katano-Makiyama Y."/>
            <person name="Tsuchikane K."/>
            <person name="Ohji S."/>
            <person name="Ichikawa N."/>
            <person name="Yamazoe A."/>
            <person name="Fujita N."/>
        </authorList>
    </citation>
    <scope>NUCLEOTIDE SEQUENCE [LARGE SCALE GENOMIC DNA]</scope>
    <source>
        <strain evidence="5 6">NBRC 107762</strain>
    </source>
</reference>
<evidence type="ECO:0000259" key="4">
    <source>
        <dbReference type="PROSITE" id="PS00662"/>
    </source>
</evidence>
<comment type="similarity">
    <text evidence="1">Belongs to the GSP E family.</text>
</comment>
<dbReference type="EMBL" id="BAWO01000021">
    <property type="protein sequence ID" value="GAJ39521.1"/>
    <property type="molecule type" value="Genomic_DNA"/>
</dbReference>
<evidence type="ECO:0000256" key="1">
    <source>
        <dbReference type="ARBA" id="ARBA00006611"/>
    </source>
</evidence>
<dbReference type="PROSITE" id="PS00662">
    <property type="entry name" value="T2SP_E"/>
    <property type="match status" value="1"/>
</dbReference>
<dbReference type="Gene3D" id="3.40.50.300">
    <property type="entry name" value="P-loop containing nucleotide triphosphate hydrolases"/>
    <property type="match status" value="1"/>
</dbReference>
<dbReference type="SMART" id="SM00382">
    <property type="entry name" value="AAA"/>
    <property type="match status" value="1"/>
</dbReference>
<dbReference type="Proteomes" id="UP000023561">
    <property type="component" value="Unassembled WGS sequence"/>
</dbReference>
<protein>
    <submittedName>
        <fullName evidence="5">ComG operon protein 1</fullName>
    </submittedName>
</protein>
<dbReference type="RefSeq" id="WP_017435101.1">
    <property type="nucleotide sequence ID" value="NZ_BAWO01000021.1"/>
</dbReference>
<dbReference type="Pfam" id="PF00437">
    <property type="entry name" value="T2SSE"/>
    <property type="match status" value="1"/>
</dbReference>
<sequence length="354" mass="39699">MNEIEYLADRLLMEAGLLRVSDIHIVPRKNDAVVRFRLDGLLMEKATLTKETCERLITHFKFLAGMDIGERRRPQSGAMETNQQGEIISLRLSTLPTFYDESLVIRLLPQSFFLPQSQISLFAHSTNILLSLFQQPQGLIICTGPTGSGKTTTLYALLRICQEKWHRNVITLEDPVEKRIDNLLQVQINEKAGITYAVGLKAALRHDPDVIMVGEIRDAETAKIAVRSAMTGHLIVSTMHTKNAVGAIYRLREFGIPLEDIEQTLLAVTAQRLVDLLCPFCGEHCMPVCRQYRKVRRVAVHELLYGSALSDAICSVQTGNKVCRYYTLENIIRKGMALGFLPAHTLTVVKGGEK</sequence>
<feature type="domain" description="Bacterial type II secretion system protein E" evidence="4">
    <location>
        <begin position="204"/>
        <end position="218"/>
    </location>
</feature>
<dbReference type="NCBIfam" id="NF041000">
    <property type="entry name" value="ATPase_ComGA"/>
    <property type="match status" value="1"/>
</dbReference>
<dbReference type="GO" id="GO:0016887">
    <property type="term" value="F:ATP hydrolysis activity"/>
    <property type="evidence" value="ECO:0007669"/>
    <property type="project" value="TreeGrafter"/>
</dbReference>
<keyword evidence="6" id="KW-1185">Reference proteome</keyword>
<gene>
    <name evidence="5" type="primary">comGA</name>
    <name evidence="5" type="ORF">GCA01S_021_00750</name>
</gene>
<evidence type="ECO:0000256" key="2">
    <source>
        <dbReference type="ARBA" id="ARBA00022741"/>
    </source>
</evidence>
<dbReference type="AlphaFoldDB" id="A0A023DES3"/>
<dbReference type="GeneID" id="301193964"/>
<keyword evidence="2" id="KW-0547">Nucleotide-binding</keyword>
<dbReference type="Gene3D" id="3.30.450.90">
    <property type="match status" value="1"/>
</dbReference>
<accession>A0A023DES3</accession>
<evidence type="ECO:0000256" key="3">
    <source>
        <dbReference type="ARBA" id="ARBA00022840"/>
    </source>
</evidence>
<dbReference type="InterPro" id="IPR027417">
    <property type="entry name" value="P-loop_NTPase"/>
</dbReference>
<dbReference type="InterPro" id="IPR003593">
    <property type="entry name" value="AAA+_ATPase"/>
</dbReference>
<dbReference type="GO" id="GO:0005524">
    <property type="term" value="F:ATP binding"/>
    <property type="evidence" value="ECO:0007669"/>
    <property type="project" value="UniProtKB-KW"/>
</dbReference>
<proteinExistence type="inferred from homology"/>
<dbReference type="GO" id="GO:0005886">
    <property type="term" value="C:plasma membrane"/>
    <property type="evidence" value="ECO:0007669"/>
    <property type="project" value="TreeGrafter"/>
</dbReference>
<dbReference type="InterPro" id="IPR001482">
    <property type="entry name" value="T2SS/T4SS_dom"/>
</dbReference>
<evidence type="ECO:0000313" key="5">
    <source>
        <dbReference type="EMBL" id="GAJ39521.1"/>
    </source>
</evidence>
<dbReference type="InterPro" id="IPR047667">
    <property type="entry name" value="ATPase_ComGA"/>
</dbReference>